<gene>
    <name evidence="1" type="ORF">GZA08_16955</name>
</gene>
<protein>
    <submittedName>
        <fullName evidence="1">Uncharacterized protein</fullName>
    </submittedName>
</protein>
<reference evidence="1 2" key="1">
    <citation type="submission" date="2020-02" db="EMBL/GenBank/DDBJ databases">
        <title>Pseudoroseicyclus tamarix, sp. nov., isolated from offshore sediment of a Tamarix chinensis forest.</title>
        <authorList>
            <person name="Gai Y."/>
        </authorList>
    </citation>
    <scope>NUCLEOTIDE SEQUENCE [LARGE SCALE GENOMIC DNA]</scope>
    <source>
        <strain evidence="1 2">CLL3-39</strain>
    </source>
</reference>
<dbReference type="EMBL" id="JAAGAB010000004">
    <property type="protein sequence ID" value="NDV02658.1"/>
    <property type="molecule type" value="Genomic_DNA"/>
</dbReference>
<name>A0A6B2JWR3_9RHOB</name>
<evidence type="ECO:0000313" key="1">
    <source>
        <dbReference type="EMBL" id="NDV02658.1"/>
    </source>
</evidence>
<sequence>MRQMPTPASRPAAVSWLDMREIARLDPEPLQRLQAGLGPQLAADLLRRTREDLAFLLASAQQAYDRSDTGTLARFGRRIEVLALQVGMPTLRRAAANMAASAEGGSPPALAATAARLDRLGQGAVASLGALRITGA</sequence>
<dbReference type="RefSeq" id="WP_163895822.1">
    <property type="nucleotide sequence ID" value="NZ_JAAFYS010000004.1"/>
</dbReference>
<dbReference type="InterPro" id="IPR036641">
    <property type="entry name" value="HPT_dom_sf"/>
</dbReference>
<dbReference type="Gene3D" id="1.20.120.160">
    <property type="entry name" value="HPT domain"/>
    <property type="match status" value="1"/>
</dbReference>
<comment type="caution">
    <text evidence="1">The sequence shown here is derived from an EMBL/GenBank/DDBJ whole genome shotgun (WGS) entry which is preliminary data.</text>
</comment>
<dbReference type="AlphaFoldDB" id="A0A6B2JWR3"/>
<dbReference type="GO" id="GO:0000160">
    <property type="term" value="P:phosphorelay signal transduction system"/>
    <property type="evidence" value="ECO:0007669"/>
    <property type="project" value="InterPro"/>
</dbReference>
<keyword evidence="2" id="KW-1185">Reference proteome</keyword>
<proteinExistence type="predicted"/>
<dbReference type="SUPFAM" id="SSF47226">
    <property type="entry name" value="Histidine-containing phosphotransfer domain, HPT domain"/>
    <property type="match status" value="1"/>
</dbReference>
<accession>A0A6B2JWR3</accession>
<dbReference type="Proteomes" id="UP000474757">
    <property type="component" value="Unassembled WGS sequence"/>
</dbReference>
<organism evidence="1 2">
    <name type="scientific">Pseudoroseicyclus tamaricis</name>
    <dbReference type="NCBI Taxonomy" id="2705421"/>
    <lineage>
        <taxon>Bacteria</taxon>
        <taxon>Pseudomonadati</taxon>
        <taxon>Pseudomonadota</taxon>
        <taxon>Alphaproteobacteria</taxon>
        <taxon>Rhodobacterales</taxon>
        <taxon>Paracoccaceae</taxon>
        <taxon>Pseudoroseicyclus</taxon>
    </lineage>
</organism>
<evidence type="ECO:0000313" key="2">
    <source>
        <dbReference type="Proteomes" id="UP000474757"/>
    </source>
</evidence>